<comment type="similarity">
    <text evidence="1">Belongs to the phosphoglycerate mutase family.</text>
</comment>
<dbReference type="SUPFAM" id="SSF53254">
    <property type="entry name" value="Phosphoglycerate mutase-like"/>
    <property type="match status" value="1"/>
</dbReference>
<dbReference type="PANTHER" id="PTHR48100:SF10">
    <property type="entry name" value="2-CARBOXY-D-ARABINITOL-1-PHOSPHATASE-RELATED"/>
    <property type="match status" value="1"/>
</dbReference>
<dbReference type="InterPro" id="IPR013078">
    <property type="entry name" value="His_Pase_superF_clade-1"/>
</dbReference>
<proteinExistence type="inferred from homology"/>
<reference evidence="2" key="1">
    <citation type="submission" date="2017-08" db="EMBL/GenBank/DDBJ databases">
        <authorList>
            <person name="Polle J.E."/>
            <person name="Barry K."/>
            <person name="Cushman J."/>
            <person name="Schmutz J."/>
            <person name="Tran D."/>
            <person name="Hathwaick L.T."/>
            <person name="Yim W.C."/>
            <person name="Jenkins J."/>
            <person name="Mckie-Krisberg Z.M."/>
            <person name="Prochnik S."/>
            <person name="Lindquist E."/>
            <person name="Dockter R.B."/>
            <person name="Adam C."/>
            <person name="Molina H."/>
            <person name="Bunkerborg J."/>
            <person name="Jin E."/>
            <person name="Buchheim M."/>
            <person name="Magnuson J."/>
        </authorList>
    </citation>
    <scope>NUCLEOTIDE SEQUENCE</scope>
    <source>
        <strain evidence="2">CCAP 19/18</strain>
    </source>
</reference>
<accession>A0ABQ7G275</accession>
<sequence>MLSKHHVATHTLPMASPGRVLLLSKRMSYPLHLPRAAVQEVDQWQDEFTPLLDRRSSPPLPLPPISKPKTVVIVRHGQSTWNAESRVQGSSDASVLTPKGIAQAEASAKMLASDCFDAAYTSPLQRASLTAEYVWSSRPAPCVVDPVLREIDLYNFQGMLKTEVKKQYPAEREAWQTAPNDFVLSGHYPVKELWYRASLAWQRILTEPADADRLLVVAHNNTNQGLLCTALGLPATYFRRLTQSNAAASVLSINPSARPQGTPTVDCILYTSKLEPFARQVAQAQSGQCQPRVGALQGEEGVASTWTQLVQDASSGDGGQHTVAVMDDQAAVLLLGQAMDLEPHRSMQVFRCSPGSCSVLDITSLSPRPFTVANCINLQSEEMALVMASRK</sequence>
<name>A0ABQ7G275_DUNSA</name>
<dbReference type="InterPro" id="IPR001345">
    <property type="entry name" value="PG/BPGM_mutase_AS"/>
</dbReference>
<gene>
    <name evidence="2" type="ORF">DUNSADRAFT_17203</name>
</gene>
<evidence type="ECO:0000313" key="3">
    <source>
        <dbReference type="Proteomes" id="UP000815325"/>
    </source>
</evidence>
<dbReference type="Gene3D" id="3.40.50.1240">
    <property type="entry name" value="Phosphoglycerate mutase-like"/>
    <property type="match status" value="1"/>
</dbReference>
<dbReference type="PANTHER" id="PTHR48100">
    <property type="entry name" value="BROAD-SPECIFICITY PHOSPHATASE YOR283W-RELATED"/>
    <property type="match status" value="1"/>
</dbReference>
<dbReference type="PROSITE" id="PS00175">
    <property type="entry name" value="PG_MUTASE"/>
    <property type="match status" value="1"/>
</dbReference>
<protein>
    <submittedName>
        <fullName evidence="2">Histidine phosphatase superfamily</fullName>
    </submittedName>
</protein>
<organism evidence="2 3">
    <name type="scientific">Dunaliella salina</name>
    <name type="common">Green alga</name>
    <name type="synonym">Protococcus salinus</name>
    <dbReference type="NCBI Taxonomy" id="3046"/>
    <lineage>
        <taxon>Eukaryota</taxon>
        <taxon>Viridiplantae</taxon>
        <taxon>Chlorophyta</taxon>
        <taxon>core chlorophytes</taxon>
        <taxon>Chlorophyceae</taxon>
        <taxon>CS clade</taxon>
        <taxon>Chlamydomonadales</taxon>
        <taxon>Dunaliellaceae</taxon>
        <taxon>Dunaliella</taxon>
    </lineage>
</organism>
<comment type="caution">
    <text evidence="2">The sequence shown here is derived from an EMBL/GenBank/DDBJ whole genome shotgun (WGS) entry which is preliminary data.</text>
</comment>
<dbReference type="Proteomes" id="UP000815325">
    <property type="component" value="Unassembled WGS sequence"/>
</dbReference>
<keyword evidence="3" id="KW-1185">Reference proteome</keyword>
<dbReference type="InterPro" id="IPR029033">
    <property type="entry name" value="His_PPase_superfam"/>
</dbReference>
<evidence type="ECO:0000256" key="1">
    <source>
        <dbReference type="ARBA" id="ARBA00038362"/>
    </source>
</evidence>
<dbReference type="EMBL" id="MU070258">
    <property type="protein sequence ID" value="KAF5828703.1"/>
    <property type="molecule type" value="Genomic_DNA"/>
</dbReference>
<evidence type="ECO:0000313" key="2">
    <source>
        <dbReference type="EMBL" id="KAF5828703.1"/>
    </source>
</evidence>
<dbReference type="InterPro" id="IPR050275">
    <property type="entry name" value="PGM_Phosphatase"/>
</dbReference>
<dbReference type="CDD" id="cd07067">
    <property type="entry name" value="HP_PGM_like"/>
    <property type="match status" value="1"/>
</dbReference>
<dbReference type="Pfam" id="PF00300">
    <property type="entry name" value="His_Phos_1"/>
    <property type="match status" value="1"/>
</dbReference>
<dbReference type="SMART" id="SM00855">
    <property type="entry name" value="PGAM"/>
    <property type="match status" value="1"/>
</dbReference>